<dbReference type="CDD" id="cd08274">
    <property type="entry name" value="MDR9"/>
    <property type="match status" value="1"/>
</dbReference>
<dbReference type="InterPro" id="IPR020843">
    <property type="entry name" value="ER"/>
</dbReference>
<dbReference type="InterPro" id="IPR013154">
    <property type="entry name" value="ADH-like_N"/>
</dbReference>
<dbReference type="InterPro" id="IPR036291">
    <property type="entry name" value="NAD(P)-bd_dom_sf"/>
</dbReference>
<dbReference type="Pfam" id="PF00107">
    <property type="entry name" value="ADH_zinc_N"/>
    <property type="match status" value="1"/>
</dbReference>
<dbReference type="EMBL" id="FXTT01000007">
    <property type="protein sequence ID" value="SMP36711.1"/>
    <property type="molecule type" value="Genomic_DNA"/>
</dbReference>
<evidence type="ECO:0000313" key="4">
    <source>
        <dbReference type="EMBL" id="SMP36711.1"/>
    </source>
</evidence>
<dbReference type="SMART" id="SM00829">
    <property type="entry name" value="PKS_ER"/>
    <property type="match status" value="1"/>
</dbReference>
<organism evidence="4 5">
    <name type="scientific">Roseibium denhamense</name>
    <dbReference type="NCBI Taxonomy" id="76305"/>
    <lineage>
        <taxon>Bacteria</taxon>
        <taxon>Pseudomonadati</taxon>
        <taxon>Pseudomonadota</taxon>
        <taxon>Alphaproteobacteria</taxon>
        <taxon>Hyphomicrobiales</taxon>
        <taxon>Stappiaceae</taxon>
        <taxon>Roseibium</taxon>
    </lineage>
</organism>
<keyword evidence="2" id="KW-0560">Oxidoreductase</keyword>
<reference evidence="4 5" key="1">
    <citation type="submission" date="2017-05" db="EMBL/GenBank/DDBJ databases">
        <authorList>
            <person name="Varghese N."/>
            <person name="Submissions S."/>
        </authorList>
    </citation>
    <scope>NUCLEOTIDE SEQUENCE [LARGE SCALE GENOMIC DNA]</scope>
    <source>
        <strain evidence="4 5">DSM 15949</strain>
    </source>
</reference>
<dbReference type="PANTHER" id="PTHR48106">
    <property type="entry name" value="QUINONE OXIDOREDUCTASE PIG3-RELATED"/>
    <property type="match status" value="1"/>
</dbReference>
<sequence length="389" mass="40898">MWCSGFDLLDAGPALLYRKVEWSFYLWGVMQDIPGVMSGMVLTGHGDLSCLEWREDLPVPTPAPGQVLLKVKAAAVNNTDVNTRIGWYAKAVRGDTASGLSGGYAARAAGGGSWSGSALTFPRIQGADCCAEIVQVGEGVAPSRVGERVLVRPMQAPKAEHGDLPLVTFGSEYDGGFAQFAVTYAEDAITVTSELSDVELASFPCAYSTAEGMIQRSGLGAESVLITGASGGVGSAAIQLAKRRGAHVTAMTTPGKAGDLRALGADATLNRDDVVPKRVFDVVLDLVGGPGFPGLVEGLVSGGRYAVSGAIAGPVVELDLRTLYLQDISFFGCTRQKASVFTDLVGYIERGEIRPSLARTYDLKDLRAAQEDFLSKRNVGKIGIKVSLD</sequence>
<dbReference type="Gene3D" id="3.40.50.720">
    <property type="entry name" value="NAD(P)-binding Rossmann-like Domain"/>
    <property type="match status" value="1"/>
</dbReference>
<protein>
    <submittedName>
        <fullName evidence="4">NADPH:quinone reductase</fullName>
    </submittedName>
</protein>
<evidence type="ECO:0000256" key="1">
    <source>
        <dbReference type="ARBA" id="ARBA00022857"/>
    </source>
</evidence>
<dbReference type="SUPFAM" id="SSF51735">
    <property type="entry name" value="NAD(P)-binding Rossmann-fold domains"/>
    <property type="match status" value="1"/>
</dbReference>
<dbReference type="Proteomes" id="UP001157914">
    <property type="component" value="Unassembled WGS sequence"/>
</dbReference>
<proteinExistence type="predicted"/>
<keyword evidence="1" id="KW-0521">NADP</keyword>
<keyword evidence="5" id="KW-1185">Reference proteome</keyword>
<accession>A0ABY1PPK1</accession>
<evidence type="ECO:0000313" key="5">
    <source>
        <dbReference type="Proteomes" id="UP001157914"/>
    </source>
</evidence>
<dbReference type="PANTHER" id="PTHR48106:SF18">
    <property type="entry name" value="QUINONE OXIDOREDUCTASE PIG3"/>
    <property type="match status" value="1"/>
</dbReference>
<dbReference type="InterPro" id="IPR011032">
    <property type="entry name" value="GroES-like_sf"/>
</dbReference>
<dbReference type="Pfam" id="PF08240">
    <property type="entry name" value="ADH_N"/>
    <property type="match status" value="1"/>
</dbReference>
<evidence type="ECO:0000259" key="3">
    <source>
        <dbReference type="SMART" id="SM00829"/>
    </source>
</evidence>
<feature type="domain" description="Enoyl reductase (ER)" evidence="3">
    <location>
        <begin position="46"/>
        <end position="384"/>
    </location>
</feature>
<dbReference type="Gene3D" id="3.90.180.10">
    <property type="entry name" value="Medium-chain alcohol dehydrogenases, catalytic domain"/>
    <property type="match status" value="1"/>
</dbReference>
<dbReference type="SUPFAM" id="SSF50129">
    <property type="entry name" value="GroES-like"/>
    <property type="match status" value="1"/>
</dbReference>
<gene>
    <name evidence="4" type="ORF">SAMN06265374_4269</name>
</gene>
<evidence type="ECO:0000256" key="2">
    <source>
        <dbReference type="ARBA" id="ARBA00023002"/>
    </source>
</evidence>
<dbReference type="InterPro" id="IPR013149">
    <property type="entry name" value="ADH-like_C"/>
</dbReference>
<comment type="caution">
    <text evidence="4">The sequence shown here is derived from an EMBL/GenBank/DDBJ whole genome shotgun (WGS) entry which is preliminary data.</text>
</comment>
<name>A0ABY1PPK1_9HYPH</name>